<dbReference type="AlphaFoldDB" id="A0A518HWA8"/>
<dbReference type="GO" id="GO:0008171">
    <property type="term" value="F:O-methyltransferase activity"/>
    <property type="evidence" value="ECO:0007669"/>
    <property type="project" value="InterPro"/>
</dbReference>
<dbReference type="CDD" id="cd02440">
    <property type="entry name" value="AdoMet_MTases"/>
    <property type="match status" value="1"/>
</dbReference>
<organism evidence="4 5">
    <name type="scientific">Stieleria neptunia</name>
    <dbReference type="NCBI Taxonomy" id="2527979"/>
    <lineage>
        <taxon>Bacteria</taxon>
        <taxon>Pseudomonadati</taxon>
        <taxon>Planctomycetota</taxon>
        <taxon>Planctomycetia</taxon>
        <taxon>Pirellulales</taxon>
        <taxon>Pirellulaceae</taxon>
        <taxon>Stieleria</taxon>
    </lineage>
</organism>
<dbReference type="GO" id="GO:0032259">
    <property type="term" value="P:methylation"/>
    <property type="evidence" value="ECO:0007669"/>
    <property type="project" value="UniProtKB-KW"/>
</dbReference>
<accession>A0A518HWA8</accession>
<evidence type="ECO:0000313" key="5">
    <source>
        <dbReference type="Proteomes" id="UP000319004"/>
    </source>
</evidence>
<dbReference type="Proteomes" id="UP000319004">
    <property type="component" value="Chromosome"/>
</dbReference>
<dbReference type="PANTHER" id="PTHR43167:SF1">
    <property type="entry name" value="PUTATIVE (AFU_ORTHOLOGUE AFUA_6G01830)-RELATED"/>
    <property type="match status" value="1"/>
</dbReference>
<keyword evidence="1 4" id="KW-0489">Methyltransferase</keyword>
<proteinExistence type="predicted"/>
<gene>
    <name evidence="4" type="ORF">Enr13x_50130</name>
</gene>
<dbReference type="OrthoDB" id="9799672at2"/>
<dbReference type="Gene3D" id="3.40.50.150">
    <property type="entry name" value="Vaccinia Virus protein VP39"/>
    <property type="match status" value="1"/>
</dbReference>
<dbReference type="KEGG" id="snep:Enr13x_50130"/>
<sequence>MDVDAYLEQLYREGCRNDEAAVSRDGMMLNITPSTGKFLDVLVRDAQPTRILELGTSNGYSTLWLARAAAAVGATVDSVDASRSKVQSAEANLAACSLTETVTLHHGDGGDFLRQSDDDRYDFVFLDSDRSRYQDWSSDLIGVLRFGLLVVDNAVSHAGEMVEFRRTLSQEFGLSVVVLPIGKGQMVVQDAASAGQRTT</sequence>
<keyword evidence="3" id="KW-0949">S-adenosyl-L-methionine</keyword>
<keyword evidence="5" id="KW-1185">Reference proteome</keyword>
<reference evidence="4 5" key="1">
    <citation type="submission" date="2019-03" db="EMBL/GenBank/DDBJ databases">
        <title>Deep-cultivation of Planctomycetes and their phenomic and genomic characterization uncovers novel biology.</title>
        <authorList>
            <person name="Wiegand S."/>
            <person name="Jogler M."/>
            <person name="Boedeker C."/>
            <person name="Pinto D."/>
            <person name="Vollmers J."/>
            <person name="Rivas-Marin E."/>
            <person name="Kohn T."/>
            <person name="Peeters S.H."/>
            <person name="Heuer A."/>
            <person name="Rast P."/>
            <person name="Oberbeckmann S."/>
            <person name="Bunk B."/>
            <person name="Jeske O."/>
            <person name="Meyerdierks A."/>
            <person name="Storesund J.E."/>
            <person name="Kallscheuer N."/>
            <person name="Luecker S."/>
            <person name="Lage O.M."/>
            <person name="Pohl T."/>
            <person name="Merkel B.J."/>
            <person name="Hornburger P."/>
            <person name="Mueller R.-W."/>
            <person name="Bruemmer F."/>
            <person name="Labrenz M."/>
            <person name="Spormann A.M."/>
            <person name="Op den Camp H."/>
            <person name="Overmann J."/>
            <person name="Amann R."/>
            <person name="Jetten M.S.M."/>
            <person name="Mascher T."/>
            <person name="Medema M.H."/>
            <person name="Devos D.P."/>
            <person name="Kaster A.-K."/>
            <person name="Ovreas L."/>
            <person name="Rohde M."/>
            <person name="Galperin M.Y."/>
            <person name="Jogler C."/>
        </authorList>
    </citation>
    <scope>NUCLEOTIDE SEQUENCE [LARGE SCALE GENOMIC DNA]</scope>
    <source>
        <strain evidence="4 5">Enr13</strain>
    </source>
</reference>
<evidence type="ECO:0000313" key="4">
    <source>
        <dbReference type="EMBL" id="QDV45139.1"/>
    </source>
</evidence>
<keyword evidence="2 4" id="KW-0808">Transferase</keyword>
<evidence type="ECO:0000256" key="2">
    <source>
        <dbReference type="ARBA" id="ARBA00022679"/>
    </source>
</evidence>
<dbReference type="Pfam" id="PF01596">
    <property type="entry name" value="Methyltransf_3"/>
    <property type="match status" value="1"/>
</dbReference>
<dbReference type="PROSITE" id="PS51682">
    <property type="entry name" value="SAM_OMT_I"/>
    <property type="match status" value="1"/>
</dbReference>
<protein>
    <submittedName>
        <fullName evidence="4">N5-glutamine S-adenosyl-L-methionine-dependent methyltransferase</fullName>
    </submittedName>
</protein>
<dbReference type="SUPFAM" id="SSF53335">
    <property type="entry name" value="S-adenosyl-L-methionine-dependent methyltransferases"/>
    <property type="match status" value="1"/>
</dbReference>
<dbReference type="PANTHER" id="PTHR43167">
    <property type="entry name" value="PUTATIVE (AFU_ORTHOLOGUE AFUA_6G01830)-RELATED"/>
    <property type="match status" value="1"/>
</dbReference>
<dbReference type="InterPro" id="IPR002935">
    <property type="entry name" value="SAM_O-MeTrfase"/>
</dbReference>
<dbReference type="RefSeq" id="WP_145389347.1">
    <property type="nucleotide sequence ID" value="NZ_CP037423.1"/>
</dbReference>
<evidence type="ECO:0000256" key="1">
    <source>
        <dbReference type="ARBA" id="ARBA00022603"/>
    </source>
</evidence>
<evidence type="ECO:0000256" key="3">
    <source>
        <dbReference type="ARBA" id="ARBA00022691"/>
    </source>
</evidence>
<dbReference type="InterPro" id="IPR029063">
    <property type="entry name" value="SAM-dependent_MTases_sf"/>
</dbReference>
<name>A0A518HWA8_9BACT</name>
<dbReference type="EMBL" id="CP037423">
    <property type="protein sequence ID" value="QDV45139.1"/>
    <property type="molecule type" value="Genomic_DNA"/>
</dbReference>